<gene>
    <name evidence="3" type="ORF">TRFO_04444</name>
</gene>
<dbReference type="GeneID" id="94826605"/>
<sequence length="245" mass="28699">MTLSRLQIEKVRPATSSRVNTPRKIKTQGKNTPRAETFKNPLLGIEVNLRQKLNEVNEQYHDTSYRKRNILMDALEDIANSKTGFNKQILDVLSVWKPPPSDHETYRTTALADLMRQQKELRKVASNHQQVDDNIRKMKQDIQMAYIEAEEYKEKIEDLKVVLMKQSDHFALARKLTSSLKELQESFNEIFTPPKEREDTEEVKNLLLESAQLRKDRTRMLYELNIAKQISKRLELNELSSDDND</sequence>
<feature type="coiled-coil region" evidence="1">
    <location>
        <begin position="135"/>
        <end position="169"/>
    </location>
</feature>
<dbReference type="VEuPathDB" id="TrichDB:TRFO_04444"/>
<protein>
    <submittedName>
        <fullName evidence="3">Uncharacterized protein</fullName>
    </submittedName>
</protein>
<comment type="caution">
    <text evidence="3">The sequence shown here is derived from an EMBL/GenBank/DDBJ whole genome shotgun (WGS) entry which is preliminary data.</text>
</comment>
<proteinExistence type="predicted"/>
<keyword evidence="4" id="KW-1185">Reference proteome</keyword>
<dbReference type="RefSeq" id="XP_068363031.1">
    <property type="nucleotide sequence ID" value="XM_068491901.1"/>
</dbReference>
<feature type="region of interest" description="Disordered" evidence="2">
    <location>
        <begin position="12"/>
        <end position="34"/>
    </location>
</feature>
<organism evidence="3 4">
    <name type="scientific">Tritrichomonas foetus</name>
    <dbReference type="NCBI Taxonomy" id="1144522"/>
    <lineage>
        <taxon>Eukaryota</taxon>
        <taxon>Metamonada</taxon>
        <taxon>Parabasalia</taxon>
        <taxon>Tritrichomonadida</taxon>
        <taxon>Tritrichomonadidae</taxon>
        <taxon>Tritrichomonas</taxon>
    </lineage>
</organism>
<name>A0A1J4KEM2_9EUKA</name>
<evidence type="ECO:0000313" key="4">
    <source>
        <dbReference type="Proteomes" id="UP000179807"/>
    </source>
</evidence>
<dbReference type="Proteomes" id="UP000179807">
    <property type="component" value="Unassembled WGS sequence"/>
</dbReference>
<keyword evidence="1" id="KW-0175">Coiled coil</keyword>
<dbReference type="EMBL" id="MLAK01000627">
    <property type="protein sequence ID" value="OHT09895.1"/>
    <property type="molecule type" value="Genomic_DNA"/>
</dbReference>
<evidence type="ECO:0000256" key="1">
    <source>
        <dbReference type="SAM" id="Coils"/>
    </source>
</evidence>
<dbReference type="AlphaFoldDB" id="A0A1J4KEM2"/>
<reference evidence="3" key="1">
    <citation type="submission" date="2016-10" db="EMBL/GenBank/DDBJ databases">
        <authorList>
            <person name="Benchimol M."/>
            <person name="Almeida L.G."/>
            <person name="Vasconcelos A.T."/>
            <person name="Perreira-Neves A."/>
            <person name="Rosa I.A."/>
            <person name="Tasca T."/>
            <person name="Bogo M.R."/>
            <person name="de Souza W."/>
        </authorList>
    </citation>
    <scope>NUCLEOTIDE SEQUENCE [LARGE SCALE GENOMIC DNA]</scope>
    <source>
        <strain evidence="3">K</strain>
    </source>
</reference>
<evidence type="ECO:0000313" key="3">
    <source>
        <dbReference type="EMBL" id="OHT09895.1"/>
    </source>
</evidence>
<accession>A0A1J4KEM2</accession>
<evidence type="ECO:0000256" key="2">
    <source>
        <dbReference type="SAM" id="MobiDB-lite"/>
    </source>
</evidence>
<dbReference type="OrthoDB" id="10553325at2759"/>